<dbReference type="Pfam" id="PF00443">
    <property type="entry name" value="UCH"/>
    <property type="match status" value="1"/>
</dbReference>
<dbReference type="AlphaFoldDB" id="A0A074W374"/>
<dbReference type="Proteomes" id="UP000030672">
    <property type="component" value="Unassembled WGS sequence"/>
</dbReference>
<feature type="compositionally biased region" description="Low complexity" evidence="2">
    <location>
        <begin position="513"/>
        <end position="522"/>
    </location>
</feature>
<keyword evidence="6" id="KW-1185">Reference proteome</keyword>
<comment type="catalytic activity">
    <reaction evidence="1">
        <text>Thiol-dependent hydrolysis of ester, thioester, amide, peptide and isopeptide bonds formed by the C-terminal Gly of ubiquitin (a 76-residue protein attached to proteins as an intracellular targeting signal).</text>
        <dbReference type="EC" id="3.4.19.12"/>
    </reaction>
</comment>
<reference evidence="5 6" key="1">
    <citation type="journal article" date="2014" name="BMC Genomics">
        <title>Genome sequencing of four Aureobasidium pullulans varieties: biotechnological potential, stress tolerance, and description of new species.</title>
        <authorList>
            <person name="Gostin Ar C."/>
            <person name="Ohm R.A."/>
            <person name="Kogej T."/>
            <person name="Sonjak S."/>
            <person name="Turk M."/>
            <person name="Zajc J."/>
            <person name="Zalar P."/>
            <person name="Grube M."/>
            <person name="Sun H."/>
            <person name="Han J."/>
            <person name="Sharma A."/>
            <person name="Chiniquy J."/>
            <person name="Ngan C.Y."/>
            <person name="Lipzen A."/>
            <person name="Barry K."/>
            <person name="Grigoriev I.V."/>
            <person name="Gunde-Cimerman N."/>
        </authorList>
    </citation>
    <scope>NUCLEOTIDE SEQUENCE [LARGE SCALE GENOMIC DNA]</scope>
    <source>
        <strain evidence="5 6">CBS 110374</strain>
    </source>
</reference>
<dbReference type="GO" id="GO:0016579">
    <property type="term" value="P:protein deubiquitination"/>
    <property type="evidence" value="ECO:0007669"/>
    <property type="project" value="InterPro"/>
</dbReference>
<keyword evidence="1" id="KW-0645">Protease</keyword>
<dbReference type="InterPro" id="IPR050164">
    <property type="entry name" value="Peptidase_C19"/>
</dbReference>
<keyword evidence="1" id="KW-0833">Ubl conjugation pathway</keyword>
<dbReference type="HOGENOM" id="CLU_018461_0_0_1"/>
<sequence length="584" mass="65565">MPDKPLTIATYAAGASLAAITLVYVFGPTFMLDDEAAQSSRSTRKRGVVGLVNPANDCFINSVLQTLAGLPELRIYLIRELHRRKLDGKEIYSIVEQLEDEISPNESKDIVKMNETKEPSWKVLGLQQGLVTAGLKDILDALNERPIYKKTISARTFVSVMETAFRTRISRQQQDAQEFLQIVAERLSEEYHAGRNARRKARSLKSPTKSEIEQIRQSVHQSPHAEDDDLQDDPGFPFEGKIEAQIECMTCHFKPKPSVSGFVTLTLNVPHHSSTTLNACFDGMLKVEHIDDYKCERCRLEHAIQLKTKELSRASDDQTRNLLTHEISALEHALATDPEALPKNIKLPDPSLAPKRRISRHMRISGFPKVLAIHLSRSVWDPNSSSSKNMAKVSFPETLPLGGLLDQHSYRLLGVVTHKGGHNSGHYESFRRQYLAEPYSAKLSMGTQGMYSAQGTPRASGMPSPMLEPTTPGLTHSPSSSGNSTSSRSSSKKRFSLRHRQKTADGTSDEKSTLSSSSDAETPLPNQSHRKSLDLSRLKRKQRNQHNRWWRISDDKIKESKTSDVLGMQREVYLLFYEIMVPEV</sequence>
<dbReference type="SUPFAM" id="SSF54001">
    <property type="entry name" value="Cysteine proteinases"/>
    <property type="match status" value="1"/>
</dbReference>
<dbReference type="PROSITE" id="PS50235">
    <property type="entry name" value="USP_3"/>
    <property type="match status" value="1"/>
</dbReference>
<dbReference type="EMBL" id="KL584826">
    <property type="protein sequence ID" value="KEQ65994.1"/>
    <property type="molecule type" value="Genomic_DNA"/>
</dbReference>
<dbReference type="PANTHER" id="PTHR24006">
    <property type="entry name" value="UBIQUITIN CARBOXYL-TERMINAL HYDROLASE"/>
    <property type="match status" value="1"/>
</dbReference>
<proteinExistence type="inferred from homology"/>
<evidence type="ECO:0000259" key="4">
    <source>
        <dbReference type="PROSITE" id="PS50235"/>
    </source>
</evidence>
<evidence type="ECO:0000313" key="6">
    <source>
        <dbReference type="Proteomes" id="UP000030672"/>
    </source>
</evidence>
<dbReference type="STRING" id="1043003.A0A074W374"/>
<feature type="region of interest" description="Disordered" evidence="2">
    <location>
        <begin position="448"/>
        <end position="546"/>
    </location>
</feature>
<accession>A0A074W374</accession>
<evidence type="ECO:0000256" key="3">
    <source>
        <dbReference type="SAM" id="Phobius"/>
    </source>
</evidence>
<keyword evidence="3" id="KW-0812">Transmembrane</keyword>
<dbReference type="InterPro" id="IPR028889">
    <property type="entry name" value="USP"/>
</dbReference>
<keyword evidence="1" id="KW-0788">Thiol protease</keyword>
<dbReference type="GO" id="GO:0005634">
    <property type="term" value="C:nucleus"/>
    <property type="evidence" value="ECO:0007669"/>
    <property type="project" value="TreeGrafter"/>
</dbReference>
<dbReference type="PROSITE" id="PS00972">
    <property type="entry name" value="USP_1"/>
    <property type="match status" value="1"/>
</dbReference>
<keyword evidence="3" id="KW-1133">Transmembrane helix</keyword>
<dbReference type="GeneID" id="63913667"/>
<protein>
    <recommendedName>
        <fullName evidence="1">Ubiquitin carboxyl-terminal hydrolase</fullName>
        <ecNumber evidence="1">3.4.19.12</ecNumber>
    </recommendedName>
</protein>
<keyword evidence="1" id="KW-0378">Hydrolase</keyword>
<dbReference type="EC" id="3.4.19.12" evidence="1"/>
<evidence type="ECO:0000256" key="2">
    <source>
        <dbReference type="SAM" id="MobiDB-lite"/>
    </source>
</evidence>
<dbReference type="GO" id="GO:0006508">
    <property type="term" value="P:proteolysis"/>
    <property type="evidence" value="ECO:0007669"/>
    <property type="project" value="UniProtKB-KW"/>
</dbReference>
<dbReference type="InterPro" id="IPR001394">
    <property type="entry name" value="Peptidase_C19_UCH"/>
</dbReference>
<gene>
    <name evidence="5" type="ORF">M437DRAFT_41026</name>
</gene>
<dbReference type="Gene3D" id="3.90.70.10">
    <property type="entry name" value="Cysteine proteinases"/>
    <property type="match status" value="1"/>
</dbReference>
<feature type="region of interest" description="Disordered" evidence="2">
    <location>
        <begin position="194"/>
        <end position="236"/>
    </location>
</feature>
<dbReference type="RefSeq" id="XP_040883017.1">
    <property type="nucleotide sequence ID" value="XM_041020294.1"/>
</dbReference>
<dbReference type="CDD" id="cd02662">
    <property type="entry name" value="Peptidase_C19F"/>
    <property type="match status" value="1"/>
</dbReference>
<name>A0A074W374_AURM1</name>
<dbReference type="GO" id="GO:0004843">
    <property type="term" value="F:cysteine-type deubiquitinase activity"/>
    <property type="evidence" value="ECO:0007669"/>
    <property type="project" value="UniProtKB-UniRule"/>
</dbReference>
<evidence type="ECO:0000313" key="5">
    <source>
        <dbReference type="EMBL" id="KEQ65994.1"/>
    </source>
</evidence>
<keyword evidence="3" id="KW-0472">Membrane</keyword>
<dbReference type="PROSITE" id="PS00973">
    <property type="entry name" value="USP_2"/>
    <property type="match status" value="1"/>
</dbReference>
<dbReference type="PANTHER" id="PTHR24006:SF904">
    <property type="entry name" value="UBIQUITIN CARBOXYL-TERMINAL HYDROLASE 16"/>
    <property type="match status" value="1"/>
</dbReference>
<feature type="compositionally biased region" description="Polar residues" evidence="2">
    <location>
        <begin position="448"/>
        <end position="457"/>
    </location>
</feature>
<dbReference type="InterPro" id="IPR038765">
    <property type="entry name" value="Papain-like_cys_pep_sf"/>
</dbReference>
<dbReference type="InterPro" id="IPR018200">
    <property type="entry name" value="USP_CS"/>
</dbReference>
<dbReference type="GO" id="GO:0005829">
    <property type="term" value="C:cytosol"/>
    <property type="evidence" value="ECO:0007669"/>
    <property type="project" value="TreeGrafter"/>
</dbReference>
<evidence type="ECO:0000256" key="1">
    <source>
        <dbReference type="RuleBase" id="RU366025"/>
    </source>
</evidence>
<comment type="similarity">
    <text evidence="1">Belongs to the peptidase C19 family.</text>
</comment>
<feature type="compositionally biased region" description="Basic residues" evidence="2">
    <location>
        <begin position="490"/>
        <end position="501"/>
    </location>
</feature>
<feature type="transmembrane region" description="Helical" evidence="3">
    <location>
        <begin position="6"/>
        <end position="26"/>
    </location>
</feature>
<feature type="domain" description="USP" evidence="4">
    <location>
        <begin position="49"/>
        <end position="580"/>
    </location>
</feature>
<feature type="compositionally biased region" description="Low complexity" evidence="2">
    <location>
        <begin position="477"/>
        <end position="489"/>
    </location>
</feature>
<organism evidence="5 6">
    <name type="scientific">Aureobasidium melanogenum (strain CBS 110374)</name>
    <name type="common">Aureobasidium pullulans var. melanogenum</name>
    <dbReference type="NCBI Taxonomy" id="1043003"/>
    <lineage>
        <taxon>Eukaryota</taxon>
        <taxon>Fungi</taxon>
        <taxon>Dikarya</taxon>
        <taxon>Ascomycota</taxon>
        <taxon>Pezizomycotina</taxon>
        <taxon>Dothideomycetes</taxon>
        <taxon>Dothideomycetidae</taxon>
        <taxon>Dothideales</taxon>
        <taxon>Saccotheciaceae</taxon>
        <taxon>Aureobasidium</taxon>
    </lineage>
</organism>